<dbReference type="OrthoDB" id="9808735at2"/>
<dbReference type="InterPro" id="IPR017937">
    <property type="entry name" value="Thioredoxin_CS"/>
</dbReference>
<dbReference type="SUPFAM" id="SSF52821">
    <property type="entry name" value="Rhodanese/Cell cycle control phosphatase"/>
    <property type="match status" value="1"/>
</dbReference>
<dbReference type="RefSeq" id="WP_103803913.1">
    <property type="nucleotide sequence ID" value="NZ_PQVG01000001.1"/>
</dbReference>
<evidence type="ECO:0000256" key="2">
    <source>
        <dbReference type="ARBA" id="ARBA00022982"/>
    </source>
</evidence>
<gene>
    <name evidence="8" type="ORF">C3L50_00295</name>
</gene>
<keyword evidence="9" id="KW-1185">Reference proteome</keyword>
<proteinExistence type="predicted"/>
<name>A0A2S5AFU9_9FLAO</name>
<dbReference type="Gene3D" id="3.40.30.10">
    <property type="entry name" value="Glutaredoxin"/>
    <property type="match status" value="1"/>
</dbReference>
<evidence type="ECO:0000256" key="4">
    <source>
        <dbReference type="ARBA" id="ARBA00023284"/>
    </source>
</evidence>
<dbReference type="CDD" id="cd00158">
    <property type="entry name" value="RHOD"/>
    <property type="match status" value="1"/>
</dbReference>
<evidence type="ECO:0000259" key="7">
    <source>
        <dbReference type="PROSITE" id="PS51352"/>
    </source>
</evidence>
<dbReference type="Gene3D" id="3.40.250.10">
    <property type="entry name" value="Rhodanese-like domain"/>
    <property type="match status" value="1"/>
</dbReference>
<feature type="domain" description="Rhodanese" evidence="6">
    <location>
        <begin position="41"/>
        <end position="131"/>
    </location>
</feature>
<sequence length="233" mass="26605">MKLLSKFCILFLSLSIVSCNGQNAKNIKNLEPKAFSETLKTTTNAQIIDVRTPQEFASGHLENAQNIDWLGDNFDATIQKLDKTKPVFIYCKTSNRSSQAAEKLEKLGFENIYNMQGGLLKWDAEGLSKPTDRIIGVCPQEFAELLNTDKKVLIDFYAEWCAPCKKMTPYLLKMQKEMADKVAIIRLNADENPTLIKEMKILELPTLIIYENKVEKWKNSGYISEEDLKKQLQ</sequence>
<dbReference type="Proteomes" id="UP000237310">
    <property type="component" value="Unassembled WGS sequence"/>
</dbReference>
<keyword evidence="5" id="KW-0732">Signal</keyword>
<evidence type="ECO:0000256" key="3">
    <source>
        <dbReference type="ARBA" id="ARBA00023157"/>
    </source>
</evidence>
<dbReference type="EMBL" id="PQVG01000001">
    <property type="protein sequence ID" value="POY41003.1"/>
    <property type="molecule type" value="Genomic_DNA"/>
</dbReference>
<evidence type="ECO:0000256" key="5">
    <source>
        <dbReference type="SAM" id="SignalP"/>
    </source>
</evidence>
<dbReference type="GO" id="GO:0015035">
    <property type="term" value="F:protein-disulfide reductase activity"/>
    <property type="evidence" value="ECO:0007669"/>
    <property type="project" value="TreeGrafter"/>
</dbReference>
<dbReference type="Pfam" id="PF00581">
    <property type="entry name" value="Rhodanese"/>
    <property type="match status" value="1"/>
</dbReference>
<protein>
    <submittedName>
        <fullName evidence="8">Thioredoxin</fullName>
    </submittedName>
</protein>
<keyword evidence="2" id="KW-0249">Electron transport</keyword>
<dbReference type="PRINTS" id="PR00421">
    <property type="entry name" value="THIOREDOXIN"/>
</dbReference>
<feature type="domain" description="Thioredoxin" evidence="7">
    <location>
        <begin position="123"/>
        <end position="233"/>
    </location>
</feature>
<dbReference type="PROSITE" id="PS00194">
    <property type="entry name" value="THIOREDOXIN_1"/>
    <property type="match status" value="1"/>
</dbReference>
<accession>A0A2S5AFU9</accession>
<dbReference type="PROSITE" id="PS51352">
    <property type="entry name" value="THIOREDOXIN_2"/>
    <property type="match status" value="1"/>
</dbReference>
<dbReference type="InterPro" id="IPR036249">
    <property type="entry name" value="Thioredoxin-like_sf"/>
</dbReference>
<dbReference type="GO" id="GO:0005737">
    <property type="term" value="C:cytoplasm"/>
    <property type="evidence" value="ECO:0007669"/>
    <property type="project" value="TreeGrafter"/>
</dbReference>
<keyword evidence="3" id="KW-1015">Disulfide bond</keyword>
<dbReference type="SUPFAM" id="SSF52833">
    <property type="entry name" value="Thioredoxin-like"/>
    <property type="match status" value="1"/>
</dbReference>
<keyword evidence="4" id="KW-0676">Redox-active center</keyword>
<evidence type="ECO:0000313" key="9">
    <source>
        <dbReference type="Proteomes" id="UP000237310"/>
    </source>
</evidence>
<dbReference type="Pfam" id="PF00085">
    <property type="entry name" value="Thioredoxin"/>
    <property type="match status" value="1"/>
</dbReference>
<dbReference type="AlphaFoldDB" id="A0A2S5AFU9"/>
<dbReference type="PANTHER" id="PTHR45663:SF11">
    <property type="entry name" value="GEO12009P1"/>
    <property type="match status" value="1"/>
</dbReference>
<evidence type="ECO:0000256" key="1">
    <source>
        <dbReference type="ARBA" id="ARBA00022448"/>
    </source>
</evidence>
<evidence type="ECO:0000313" key="8">
    <source>
        <dbReference type="EMBL" id="POY41003.1"/>
    </source>
</evidence>
<feature type="chain" id="PRO_5015716334" evidence="5">
    <location>
        <begin position="25"/>
        <end position="233"/>
    </location>
</feature>
<feature type="signal peptide" evidence="5">
    <location>
        <begin position="1"/>
        <end position="24"/>
    </location>
</feature>
<dbReference type="PANTHER" id="PTHR45663">
    <property type="entry name" value="GEO12009P1"/>
    <property type="match status" value="1"/>
</dbReference>
<dbReference type="InterPro" id="IPR013766">
    <property type="entry name" value="Thioredoxin_domain"/>
</dbReference>
<evidence type="ECO:0000259" key="6">
    <source>
        <dbReference type="PROSITE" id="PS50206"/>
    </source>
</evidence>
<dbReference type="InterPro" id="IPR036873">
    <property type="entry name" value="Rhodanese-like_dom_sf"/>
</dbReference>
<comment type="caution">
    <text evidence="8">The sequence shown here is derived from an EMBL/GenBank/DDBJ whole genome shotgun (WGS) entry which is preliminary data.</text>
</comment>
<dbReference type="PROSITE" id="PS51257">
    <property type="entry name" value="PROKAR_LIPOPROTEIN"/>
    <property type="match status" value="1"/>
</dbReference>
<keyword evidence="1" id="KW-0813">Transport</keyword>
<dbReference type="InterPro" id="IPR001763">
    <property type="entry name" value="Rhodanese-like_dom"/>
</dbReference>
<dbReference type="SMART" id="SM00450">
    <property type="entry name" value="RHOD"/>
    <property type="match status" value="1"/>
</dbReference>
<reference evidence="8 9" key="1">
    <citation type="submission" date="2018-01" db="EMBL/GenBank/DDBJ databases">
        <authorList>
            <person name="Gaut B.S."/>
            <person name="Morton B.R."/>
            <person name="Clegg M.T."/>
            <person name="Duvall M.R."/>
        </authorList>
    </citation>
    <scope>NUCLEOTIDE SEQUENCE [LARGE SCALE GENOMIC DNA]</scope>
    <source>
        <strain evidence="8 9">HR-AY</strain>
    </source>
</reference>
<organism evidence="8 9">
    <name type="scientific">Flavobacterium alvei</name>
    <dbReference type="NCBI Taxonomy" id="2080416"/>
    <lineage>
        <taxon>Bacteria</taxon>
        <taxon>Pseudomonadati</taxon>
        <taxon>Bacteroidota</taxon>
        <taxon>Flavobacteriia</taxon>
        <taxon>Flavobacteriales</taxon>
        <taxon>Flavobacteriaceae</taxon>
        <taxon>Flavobacterium</taxon>
    </lineage>
</organism>
<dbReference type="PROSITE" id="PS50206">
    <property type="entry name" value="RHODANESE_3"/>
    <property type="match status" value="1"/>
</dbReference>
<dbReference type="CDD" id="cd02947">
    <property type="entry name" value="TRX_family"/>
    <property type="match status" value="1"/>
</dbReference>